<evidence type="ECO:0000313" key="3">
    <source>
        <dbReference type="EMBL" id="MDT0268666.1"/>
    </source>
</evidence>
<feature type="compositionally biased region" description="Acidic residues" evidence="1">
    <location>
        <begin position="341"/>
        <end position="362"/>
    </location>
</feature>
<feature type="compositionally biased region" description="Low complexity" evidence="1">
    <location>
        <begin position="272"/>
        <end position="295"/>
    </location>
</feature>
<dbReference type="SUPFAM" id="SSF56112">
    <property type="entry name" value="Protein kinase-like (PK-like)"/>
    <property type="match status" value="1"/>
</dbReference>
<dbReference type="Pfam" id="PF13827">
    <property type="entry name" value="DUF4189"/>
    <property type="match status" value="1"/>
</dbReference>
<feature type="region of interest" description="Disordered" evidence="1">
    <location>
        <begin position="240"/>
        <end position="295"/>
    </location>
</feature>
<sequence length="468" mass="50259">MTNKRVNTSQGGGWAAVYKEYAPGVLPQLDVSALEALVRLPNRLTGAEGRWLSERMAWPAAMVRRQGTVCGFLMRAVPDSFMFTLRGLQGNAGTSRRLANMEYLLNDDAYVAGIGLRISERDRLLLLADLADTLGRLHAMDITIGDLSPKNLLFTTRRRPGCFLIDCDAVRLRGATALPQAETPDWEIPAGEQKATRASDAYKFALLAVRLLARDQTATDPAALAALDSELGRLARAGLSRNPAARPAPAQWAAPLNNASRKASTRAAAGSTPRRTAAPSPPRTTRTPPAPPAKNNNAAIATAVAAGVALLLFLAVTEEDTDSTPDNAVGETPTTPAYEAPPDEEPWEVEPPEEPPYEEPPYEEPPPPEPPPPPPDNYGALAISPDGNIGKSWDWDTQEEARASALDECNRSDCQVLTTFVNGCGAIAYNDSTNRYHGGSGDTPDEATQDAMARVGGGRWITWQCTTR</sequence>
<comment type="caution">
    <text evidence="3">The sequence shown here is derived from an EMBL/GenBank/DDBJ whole genome shotgun (WGS) entry which is preliminary data.</text>
</comment>
<feature type="region of interest" description="Disordered" evidence="1">
    <location>
        <begin position="321"/>
        <end position="390"/>
    </location>
</feature>
<feature type="compositionally biased region" description="Pro residues" evidence="1">
    <location>
        <begin position="363"/>
        <end position="376"/>
    </location>
</feature>
<evidence type="ECO:0000256" key="1">
    <source>
        <dbReference type="SAM" id="MobiDB-lite"/>
    </source>
</evidence>
<evidence type="ECO:0000259" key="2">
    <source>
        <dbReference type="Pfam" id="PF13827"/>
    </source>
</evidence>
<reference evidence="4" key="1">
    <citation type="submission" date="2023-07" db="EMBL/GenBank/DDBJ databases">
        <title>30 novel species of actinomycetes from the DSMZ collection.</title>
        <authorList>
            <person name="Nouioui I."/>
        </authorList>
    </citation>
    <scope>NUCLEOTIDE SEQUENCE [LARGE SCALE GENOMIC DNA]</scope>
    <source>
        <strain evidence="4">DSM 44915</strain>
    </source>
</reference>
<dbReference type="InterPro" id="IPR011009">
    <property type="entry name" value="Kinase-like_dom_sf"/>
</dbReference>
<protein>
    <submittedName>
        <fullName evidence="3">DUF4189 domain-containing protein</fullName>
    </submittedName>
</protein>
<name>A0ABU2JUJ5_9ACTN</name>
<dbReference type="Gene3D" id="1.10.510.10">
    <property type="entry name" value="Transferase(Phosphotransferase) domain 1"/>
    <property type="match status" value="1"/>
</dbReference>
<dbReference type="EMBL" id="JAVREO010000012">
    <property type="protein sequence ID" value="MDT0268666.1"/>
    <property type="molecule type" value="Genomic_DNA"/>
</dbReference>
<proteinExistence type="predicted"/>
<gene>
    <name evidence="3" type="ORF">RM844_20480</name>
</gene>
<feature type="domain" description="DUF4189" evidence="2">
    <location>
        <begin position="378"/>
        <end position="454"/>
    </location>
</feature>
<evidence type="ECO:0000313" key="4">
    <source>
        <dbReference type="Proteomes" id="UP001183410"/>
    </source>
</evidence>
<organism evidence="3 4">
    <name type="scientific">Streptomyces chisholmiae</name>
    <dbReference type="NCBI Taxonomy" id="3075540"/>
    <lineage>
        <taxon>Bacteria</taxon>
        <taxon>Bacillati</taxon>
        <taxon>Actinomycetota</taxon>
        <taxon>Actinomycetes</taxon>
        <taxon>Kitasatosporales</taxon>
        <taxon>Streptomycetaceae</taxon>
        <taxon>Streptomyces</taxon>
    </lineage>
</organism>
<accession>A0ABU2JUJ5</accession>
<dbReference type="RefSeq" id="WP_311668753.1">
    <property type="nucleotide sequence ID" value="NZ_JAVREO010000012.1"/>
</dbReference>
<dbReference type="Proteomes" id="UP001183410">
    <property type="component" value="Unassembled WGS sequence"/>
</dbReference>
<dbReference type="InterPro" id="IPR025240">
    <property type="entry name" value="DUF4189"/>
</dbReference>
<feature type="compositionally biased region" description="Low complexity" evidence="1">
    <location>
        <begin position="243"/>
        <end position="255"/>
    </location>
</feature>
<keyword evidence="4" id="KW-1185">Reference proteome</keyword>
<feature type="compositionally biased region" description="Low complexity" evidence="1">
    <location>
        <begin position="331"/>
        <end position="340"/>
    </location>
</feature>